<evidence type="ECO:0000256" key="5">
    <source>
        <dbReference type="SAM" id="MobiDB-lite"/>
    </source>
</evidence>
<keyword evidence="3 6" id="KW-1133">Transmembrane helix</keyword>
<dbReference type="Proteomes" id="UP001345013">
    <property type="component" value="Unassembled WGS sequence"/>
</dbReference>
<keyword evidence="2 6" id="KW-0812">Transmembrane</keyword>
<feature type="compositionally biased region" description="Polar residues" evidence="5">
    <location>
        <begin position="259"/>
        <end position="279"/>
    </location>
</feature>
<dbReference type="PANTHER" id="PTHR15549:SF30">
    <property type="entry name" value="MID2 DOMAIN-CONTAINING PROTEIN"/>
    <property type="match status" value="1"/>
</dbReference>
<dbReference type="EMBL" id="JAVRRG010000060">
    <property type="protein sequence ID" value="KAK5092310.1"/>
    <property type="molecule type" value="Genomic_DNA"/>
</dbReference>
<feature type="region of interest" description="Disordered" evidence="5">
    <location>
        <begin position="316"/>
        <end position="352"/>
    </location>
</feature>
<evidence type="ECO:0000256" key="6">
    <source>
        <dbReference type="SAM" id="Phobius"/>
    </source>
</evidence>
<evidence type="ECO:0000313" key="7">
    <source>
        <dbReference type="EMBL" id="KAK5092310.1"/>
    </source>
</evidence>
<proteinExistence type="predicted"/>
<evidence type="ECO:0000256" key="2">
    <source>
        <dbReference type="ARBA" id="ARBA00022692"/>
    </source>
</evidence>
<comment type="subcellular location">
    <subcellularLocation>
        <location evidence="1">Membrane</location>
        <topology evidence="1">Single-pass membrane protein</topology>
    </subcellularLocation>
</comment>
<feature type="region of interest" description="Disordered" evidence="5">
    <location>
        <begin position="111"/>
        <end position="145"/>
    </location>
</feature>
<organism evidence="7 8">
    <name type="scientific">Lithohypha guttulata</name>
    <dbReference type="NCBI Taxonomy" id="1690604"/>
    <lineage>
        <taxon>Eukaryota</taxon>
        <taxon>Fungi</taxon>
        <taxon>Dikarya</taxon>
        <taxon>Ascomycota</taxon>
        <taxon>Pezizomycotina</taxon>
        <taxon>Eurotiomycetes</taxon>
        <taxon>Chaetothyriomycetidae</taxon>
        <taxon>Chaetothyriales</taxon>
        <taxon>Trichomeriaceae</taxon>
        <taxon>Lithohypha</taxon>
    </lineage>
</organism>
<keyword evidence="8" id="KW-1185">Reference proteome</keyword>
<feature type="transmembrane region" description="Helical" evidence="6">
    <location>
        <begin position="153"/>
        <end position="175"/>
    </location>
</feature>
<accession>A0ABR0K989</accession>
<dbReference type="InterPro" id="IPR051694">
    <property type="entry name" value="Immunoregulatory_rcpt-like"/>
</dbReference>
<sequence>MTDVTTTADTATAAISSTTPATTPTTSVVDYSAATTTPYASTTTLAPSTSVITADATTTYVAPSPVEPSQPPTTVVTQITSVVTEAPPADTNTGGAIITTIYSTQDPITITPTASEASTRSATSTAPSSTRSALSASGSGSGSSSGLSSGATIAIGVIIPVVAIVALVLLGLWLWRRRKAKKDAEELRKNEMAEYGFNPNNDPSLPVGAVYADGSSEGNDDSGYRGWGATTASNRKASTTLGSNSRAAAMGGATAMSDGGSQSGHTMQHSPSANGSDVMSQDPLVHGYPDAATAGAVGGAAIGAAAVAGGARNRHSQAVSSIHRGPSNASSAYSGHGVAPSEASSDVPDVPRPYYQEEIPYNIYNDVQPGHGPYGDGTYGTQNDQPVIRDVQARRNTRIERAPTFPPQGGIAQNF</sequence>
<protein>
    <submittedName>
        <fullName evidence="7">Uncharacterized protein</fullName>
    </submittedName>
</protein>
<evidence type="ECO:0000256" key="1">
    <source>
        <dbReference type="ARBA" id="ARBA00004167"/>
    </source>
</evidence>
<dbReference type="PANTHER" id="PTHR15549">
    <property type="entry name" value="PAIRED IMMUNOGLOBULIN-LIKE TYPE 2 RECEPTOR"/>
    <property type="match status" value="1"/>
</dbReference>
<evidence type="ECO:0000256" key="3">
    <source>
        <dbReference type="ARBA" id="ARBA00022989"/>
    </source>
</evidence>
<name>A0ABR0K989_9EURO</name>
<feature type="region of interest" description="Disordered" evidence="5">
    <location>
        <begin position="251"/>
        <end position="286"/>
    </location>
</feature>
<evidence type="ECO:0000256" key="4">
    <source>
        <dbReference type="ARBA" id="ARBA00023136"/>
    </source>
</evidence>
<gene>
    <name evidence="7" type="ORF">LTR24_005336</name>
</gene>
<reference evidence="7 8" key="1">
    <citation type="submission" date="2023-08" db="EMBL/GenBank/DDBJ databases">
        <title>Black Yeasts Isolated from many extreme environments.</title>
        <authorList>
            <person name="Coleine C."/>
            <person name="Stajich J.E."/>
            <person name="Selbmann L."/>
        </authorList>
    </citation>
    <scope>NUCLEOTIDE SEQUENCE [LARGE SCALE GENOMIC DNA]</scope>
    <source>
        <strain evidence="7 8">CCFEE 5885</strain>
    </source>
</reference>
<keyword evidence="4 6" id="KW-0472">Membrane</keyword>
<evidence type="ECO:0000313" key="8">
    <source>
        <dbReference type="Proteomes" id="UP001345013"/>
    </source>
</evidence>
<comment type="caution">
    <text evidence="7">The sequence shown here is derived from an EMBL/GenBank/DDBJ whole genome shotgun (WGS) entry which is preliminary data.</text>
</comment>